<reference evidence="6 7" key="1">
    <citation type="submission" date="2016-01" db="EMBL/GenBank/DDBJ databases">
        <title>Whole genome sequencing of Bhargavaea cecembensis T14.</title>
        <authorList>
            <person name="Hong K.W."/>
        </authorList>
    </citation>
    <scope>NUCLEOTIDE SEQUENCE [LARGE SCALE GENOMIC DNA]</scope>
    <source>
        <strain evidence="6 7">T14</strain>
    </source>
</reference>
<evidence type="ECO:0000259" key="5">
    <source>
        <dbReference type="Pfam" id="PF22039"/>
    </source>
</evidence>
<dbReference type="RefSeq" id="WP_063182106.1">
    <property type="nucleotide sequence ID" value="NZ_LQNT01000011.1"/>
</dbReference>
<gene>
    <name evidence="6" type="ORF">AV656_11205</name>
</gene>
<keyword evidence="3" id="KW-0862">Zinc</keyword>
<dbReference type="GO" id="GO:0046872">
    <property type="term" value="F:metal ion binding"/>
    <property type="evidence" value="ECO:0007669"/>
    <property type="project" value="UniProtKB-KW"/>
</dbReference>
<dbReference type="SUPFAM" id="SSF51556">
    <property type="entry name" value="Metallo-dependent hydrolases"/>
    <property type="match status" value="1"/>
</dbReference>
<accession>A0A161RCA0</accession>
<dbReference type="InterPro" id="IPR054418">
    <property type="entry name" value="MQNX/HUTI_composite_N"/>
</dbReference>
<dbReference type="AlphaFoldDB" id="A0A161RCA0"/>
<dbReference type="Proteomes" id="UP000076490">
    <property type="component" value="Unassembled WGS sequence"/>
</dbReference>
<dbReference type="Pfam" id="PF22039">
    <property type="entry name" value="HUTI_composite_bact"/>
    <property type="match status" value="1"/>
</dbReference>
<dbReference type="PANTHER" id="PTHR22642:SF2">
    <property type="entry name" value="PROTEIN LONG AFTER FAR-RED 3"/>
    <property type="match status" value="1"/>
</dbReference>
<evidence type="ECO:0000313" key="7">
    <source>
        <dbReference type="Proteomes" id="UP000076490"/>
    </source>
</evidence>
<comment type="caution">
    <text evidence="6">The sequence shown here is derived from an EMBL/GenBank/DDBJ whole genome shotgun (WGS) entry which is preliminary data.</text>
</comment>
<dbReference type="InterPro" id="IPR033932">
    <property type="entry name" value="YtcJ-like"/>
</dbReference>
<dbReference type="PANTHER" id="PTHR22642">
    <property type="entry name" value="IMIDAZOLONEPROPIONASE"/>
    <property type="match status" value="1"/>
</dbReference>
<dbReference type="SUPFAM" id="SSF51338">
    <property type="entry name" value="Composite domain of metallo-dependent hydrolases"/>
    <property type="match status" value="1"/>
</dbReference>
<evidence type="ECO:0000256" key="3">
    <source>
        <dbReference type="ARBA" id="ARBA00022833"/>
    </source>
</evidence>
<dbReference type="Gene3D" id="3.20.20.140">
    <property type="entry name" value="Metal-dependent hydrolases"/>
    <property type="match status" value="1"/>
</dbReference>
<dbReference type="Pfam" id="PF07969">
    <property type="entry name" value="Amidohydro_3"/>
    <property type="match status" value="1"/>
</dbReference>
<keyword evidence="2 6" id="KW-0378">Hydrolase</keyword>
<proteinExistence type="predicted"/>
<evidence type="ECO:0000313" key="6">
    <source>
        <dbReference type="EMBL" id="KZE37142.1"/>
    </source>
</evidence>
<dbReference type="GO" id="GO:0016810">
    <property type="term" value="F:hydrolase activity, acting on carbon-nitrogen (but not peptide) bonds"/>
    <property type="evidence" value="ECO:0007669"/>
    <property type="project" value="InterPro"/>
</dbReference>
<dbReference type="Gene3D" id="2.30.40.10">
    <property type="entry name" value="Urease, subunit C, domain 1"/>
    <property type="match status" value="1"/>
</dbReference>
<evidence type="ECO:0000259" key="4">
    <source>
        <dbReference type="Pfam" id="PF07969"/>
    </source>
</evidence>
<dbReference type="EMBL" id="LQNT01000011">
    <property type="protein sequence ID" value="KZE37142.1"/>
    <property type="molecule type" value="Genomic_DNA"/>
</dbReference>
<dbReference type="Gene3D" id="3.10.310.70">
    <property type="match status" value="1"/>
</dbReference>
<dbReference type="InterPro" id="IPR011059">
    <property type="entry name" value="Metal-dep_hydrolase_composite"/>
</dbReference>
<dbReference type="InterPro" id="IPR032466">
    <property type="entry name" value="Metal_Hydrolase"/>
</dbReference>
<evidence type="ECO:0000256" key="2">
    <source>
        <dbReference type="ARBA" id="ARBA00022801"/>
    </source>
</evidence>
<dbReference type="OrthoDB" id="9767366at2"/>
<organism evidence="6 7">
    <name type="scientific">Bhargavaea cecembensis</name>
    <dbReference type="NCBI Taxonomy" id="394098"/>
    <lineage>
        <taxon>Bacteria</taxon>
        <taxon>Bacillati</taxon>
        <taxon>Bacillota</taxon>
        <taxon>Bacilli</taxon>
        <taxon>Bacillales</taxon>
        <taxon>Caryophanaceae</taxon>
        <taxon>Bhargavaea</taxon>
    </lineage>
</organism>
<sequence>MKTLWYGGTFVTMEQEGHKVEAVLVEDGRVVATGTYEELKEQADREENVGGAVVYPGFVDTHMHLIGHGRQLLSNNLSAVSSSEVLLENMRKAAESVPEGSWVLGEGWDENLFPDRHVPTLAELDAVTDKPMMLKRTCRHMLLANSAALQLAGITKETPDPEGGVIVRDSGGNPTGFLKEDAQDLVESIIPHPSEEAIRLALEAAVDDLVSMGLTGGHTDDLGYFGGYENPMKAFHEVLGEGKRKFRAHLLRRSTVFDDMMKADVAYNEPWAEPGAMKFFIDGALGGKTAALSEDYSDDPGNRGTFVVTQEETEELVRLARSHGEAIAVHVIGDAAAEMAIEAIEKYPCPAGKRDRLIHVCVLREDLVDRMEKLPIILDIQPIFVGSDFPWAEDRLGPERLEWAYAWKKLLDRGFICGGGSDTPVDSPDPLLGIYTAVARKLPNDPKEGGYLPEEKLSRYEALRLYTTEAAKVLGQESIRGKIAPGHFADFTAVDADLEHVAEDDIVKANVLMTVVDGDVQFRK</sequence>
<feature type="domain" description="Amidohydrolase 3" evidence="4">
    <location>
        <begin position="49"/>
        <end position="520"/>
    </location>
</feature>
<name>A0A161RCA0_9BACL</name>
<evidence type="ECO:0000256" key="1">
    <source>
        <dbReference type="ARBA" id="ARBA00022723"/>
    </source>
</evidence>
<feature type="domain" description="Aminodeoxyfutalosine deaminase/Imidazolonepropionase-like composite" evidence="5">
    <location>
        <begin position="22"/>
        <end position="42"/>
    </location>
</feature>
<keyword evidence="1" id="KW-0479">Metal-binding</keyword>
<protein>
    <submittedName>
        <fullName evidence="6">Amidohydrolase</fullName>
    </submittedName>
</protein>
<dbReference type="InterPro" id="IPR013108">
    <property type="entry name" value="Amidohydro_3"/>
</dbReference>
<dbReference type="CDD" id="cd01300">
    <property type="entry name" value="YtcJ_like"/>
    <property type="match status" value="1"/>
</dbReference>